<name>I3X4Z1_SINF2</name>
<dbReference type="HOGENOM" id="CLU_2384566_0_0_5"/>
<accession>I3X4Z1</accession>
<dbReference type="KEGG" id="sfd:USDA257_c23700"/>
<evidence type="ECO:0000313" key="1">
    <source>
        <dbReference type="EMBL" id="AFL50947.1"/>
    </source>
</evidence>
<dbReference type="EMBL" id="CP003563">
    <property type="protein sequence ID" value="AFL50947.1"/>
    <property type="molecule type" value="Genomic_DNA"/>
</dbReference>
<organism evidence="1 2">
    <name type="scientific">Sinorhizobium fredii (strain USDA 257)</name>
    <dbReference type="NCBI Taxonomy" id="1185652"/>
    <lineage>
        <taxon>Bacteria</taxon>
        <taxon>Pseudomonadati</taxon>
        <taxon>Pseudomonadota</taxon>
        <taxon>Alphaproteobacteria</taxon>
        <taxon>Hyphomicrobiales</taxon>
        <taxon>Rhizobiaceae</taxon>
        <taxon>Sinorhizobium/Ensifer group</taxon>
        <taxon>Sinorhizobium</taxon>
    </lineage>
</organism>
<reference evidence="1 2" key="1">
    <citation type="journal article" date="2012" name="J. Bacteriol.">
        <title>Complete genome sequence of the broad-host-range strain Sinorhizobium fredii USDA257.</title>
        <authorList>
            <person name="Schuldes J."/>
            <person name="Rodriguez Orbegoso M."/>
            <person name="Schmeisser C."/>
            <person name="Krishnan H.B."/>
            <person name="Daniel R."/>
            <person name="Streit W.R."/>
        </authorList>
    </citation>
    <scope>NUCLEOTIDE SEQUENCE [LARGE SCALE GENOMIC DNA]</scope>
    <source>
        <strain evidence="1 2">USDA 257</strain>
    </source>
</reference>
<evidence type="ECO:0000313" key="2">
    <source>
        <dbReference type="Proteomes" id="UP000006180"/>
    </source>
</evidence>
<dbReference type="PATRIC" id="fig|1185652.3.peg.2453"/>
<proteinExistence type="predicted"/>
<gene>
    <name evidence="1" type="ORF">USDA257_c23700</name>
</gene>
<dbReference type="AlphaFoldDB" id="I3X4Z1"/>
<sequence length="94" mass="10421">MNLGDFCNSVPYFQSCMNCAKGIVAISHGRAEDPHYAVTDVLVQVSAVCNYDRVYTLEENVHQIVQLFGIKLPTENGKPDYVCEEDSDLPPLAI</sequence>
<dbReference type="Proteomes" id="UP000006180">
    <property type="component" value="Chromosome"/>
</dbReference>
<protein>
    <submittedName>
        <fullName evidence="1">Uncharacterized protein</fullName>
    </submittedName>
</protein>